<name>A0AAV2Z2Q8_9STRA</name>
<keyword evidence="3" id="KW-1185">Reference proteome</keyword>
<feature type="region of interest" description="Disordered" evidence="1">
    <location>
        <begin position="68"/>
        <end position="142"/>
    </location>
</feature>
<dbReference type="Proteomes" id="UP001146120">
    <property type="component" value="Unassembled WGS sequence"/>
</dbReference>
<dbReference type="EMBL" id="DAKRPA010000092">
    <property type="protein sequence ID" value="DAZ99014.1"/>
    <property type="molecule type" value="Genomic_DNA"/>
</dbReference>
<gene>
    <name evidence="2" type="ORF">N0F65_011269</name>
</gene>
<dbReference type="AlphaFoldDB" id="A0AAV2Z2Q8"/>
<comment type="caution">
    <text evidence="2">The sequence shown here is derived from an EMBL/GenBank/DDBJ whole genome shotgun (WGS) entry which is preliminary data.</text>
</comment>
<proteinExistence type="predicted"/>
<sequence length="142" mass="15810">MARQPLDMRILTYPAGLVHSAQRGNLKFREDHTLDSEYIGQLLKNGYDNECVPMPEEAPVVRMRERMDTVAHEPRRASTGTQTENNPVNALDAPMIGDPGAMDAPSTRKGGTCRRSSSRLMTNESTEVVPNAGRPRRNVLYT</sequence>
<accession>A0AAV2Z2Q8</accession>
<protein>
    <submittedName>
        <fullName evidence="2">Uncharacterized protein</fullName>
    </submittedName>
</protein>
<reference evidence="2" key="2">
    <citation type="journal article" date="2023" name="Microbiol Resour">
        <title>Decontamination and Annotation of the Draft Genome Sequence of the Oomycete Lagenidium giganteum ARSEF 373.</title>
        <authorList>
            <person name="Morgan W.R."/>
            <person name="Tartar A."/>
        </authorList>
    </citation>
    <scope>NUCLEOTIDE SEQUENCE</scope>
    <source>
        <strain evidence="2">ARSEF 373</strain>
    </source>
</reference>
<feature type="compositionally biased region" description="Polar residues" evidence="1">
    <location>
        <begin position="78"/>
        <end position="88"/>
    </location>
</feature>
<evidence type="ECO:0000313" key="3">
    <source>
        <dbReference type="Proteomes" id="UP001146120"/>
    </source>
</evidence>
<feature type="compositionally biased region" description="Polar residues" evidence="1">
    <location>
        <begin position="114"/>
        <end position="128"/>
    </location>
</feature>
<evidence type="ECO:0000313" key="2">
    <source>
        <dbReference type="EMBL" id="DAZ99014.1"/>
    </source>
</evidence>
<reference evidence="2" key="1">
    <citation type="submission" date="2022-11" db="EMBL/GenBank/DDBJ databases">
        <authorList>
            <person name="Morgan W.R."/>
            <person name="Tartar A."/>
        </authorList>
    </citation>
    <scope>NUCLEOTIDE SEQUENCE</scope>
    <source>
        <strain evidence="2">ARSEF 373</strain>
    </source>
</reference>
<organism evidence="2 3">
    <name type="scientific">Lagenidium giganteum</name>
    <dbReference type="NCBI Taxonomy" id="4803"/>
    <lineage>
        <taxon>Eukaryota</taxon>
        <taxon>Sar</taxon>
        <taxon>Stramenopiles</taxon>
        <taxon>Oomycota</taxon>
        <taxon>Peronosporomycetes</taxon>
        <taxon>Pythiales</taxon>
        <taxon>Pythiaceae</taxon>
    </lineage>
</organism>
<evidence type="ECO:0000256" key="1">
    <source>
        <dbReference type="SAM" id="MobiDB-lite"/>
    </source>
</evidence>